<dbReference type="GO" id="GO:0005829">
    <property type="term" value="C:cytosol"/>
    <property type="evidence" value="ECO:0007669"/>
    <property type="project" value="TreeGrafter"/>
</dbReference>
<evidence type="ECO:0000256" key="10">
    <source>
        <dbReference type="PIRSR" id="PIRSR614732-1"/>
    </source>
</evidence>
<dbReference type="Proteomes" id="UP000242087">
    <property type="component" value="Unassembled WGS sequence"/>
</dbReference>
<keyword evidence="5 9" id="KW-0665">Pyrimidine biosynthesis</keyword>
<dbReference type="UniPathway" id="UPA00070">
    <property type="reaction ID" value="UER00120"/>
</dbReference>
<dbReference type="AlphaFoldDB" id="A0A2T4D6J7"/>
<feature type="active site" description="For OMPdecase activity" evidence="10">
    <location>
        <position position="61"/>
    </location>
</feature>
<evidence type="ECO:0000256" key="11">
    <source>
        <dbReference type="PIRSR" id="PIRSR614732-2"/>
    </source>
</evidence>
<feature type="active site" description="Proton donor" evidence="9">
    <location>
        <position position="63"/>
    </location>
</feature>
<feature type="binding site" evidence="9 11">
    <location>
        <position position="34"/>
    </location>
    <ligand>
        <name>substrate</name>
    </ligand>
</feature>
<feature type="binding site" evidence="9 11">
    <location>
        <position position="120"/>
    </location>
    <ligand>
        <name>substrate</name>
    </ligand>
</feature>
<comment type="catalytic activity">
    <reaction evidence="7 9 12">
        <text>orotidine 5'-phosphate + H(+) = UMP + CO2</text>
        <dbReference type="Rhea" id="RHEA:11596"/>
        <dbReference type="ChEBI" id="CHEBI:15378"/>
        <dbReference type="ChEBI" id="CHEBI:16526"/>
        <dbReference type="ChEBI" id="CHEBI:57538"/>
        <dbReference type="ChEBI" id="CHEBI:57865"/>
        <dbReference type="EC" id="4.1.1.23"/>
    </reaction>
</comment>
<dbReference type="SMART" id="SM00934">
    <property type="entry name" value="OMPdecase"/>
    <property type="match status" value="1"/>
</dbReference>
<gene>
    <name evidence="9" type="primary">pyrF</name>
    <name evidence="14" type="ORF">C9927_01845</name>
</gene>
<evidence type="ECO:0000256" key="5">
    <source>
        <dbReference type="ARBA" id="ARBA00022975"/>
    </source>
</evidence>
<feature type="domain" description="Orotidine 5'-phosphate decarboxylase" evidence="13">
    <location>
        <begin position="6"/>
        <end position="226"/>
    </location>
</feature>
<feature type="binding site" evidence="9 11">
    <location>
        <position position="211"/>
    </location>
    <ligand>
        <name>substrate</name>
    </ligand>
</feature>
<dbReference type="GO" id="GO:0006207">
    <property type="term" value="P:'de novo' pyrimidine nucleobase biosynthetic process"/>
    <property type="evidence" value="ECO:0007669"/>
    <property type="project" value="InterPro"/>
</dbReference>
<dbReference type="EC" id="4.1.1.23" evidence="9"/>
<comment type="similarity">
    <text evidence="8 9">Belongs to the OMP decarboxylase family. Type 1 subfamily.</text>
</comment>
<dbReference type="SUPFAM" id="SSF51366">
    <property type="entry name" value="Ribulose-phoshate binding barrel"/>
    <property type="match status" value="1"/>
</dbReference>
<feature type="active site" description="For OMPdecase activity" evidence="10">
    <location>
        <position position="66"/>
    </location>
</feature>
<feature type="binding site" evidence="9 11">
    <location>
        <position position="210"/>
    </location>
    <ligand>
        <name>substrate</name>
    </ligand>
</feature>
<organism evidence="14 15">
    <name type="scientific">Pseudidiomarina aestuarii</name>
    <dbReference type="NCBI Taxonomy" id="624146"/>
    <lineage>
        <taxon>Bacteria</taxon>
        <taxon>Pseudomonadati</taxon>
        <taxon>Pseudomonadota</taxon>
        <taxon>Gammaproteobacteria</taxon>
        <taxon>Alteromonadales</taxon>
        <taxon>Idiomarinaceae</taxon>
        <taxon>Pseudidiomarina</taxon>
    </lineage>
</organism>
<comment type="function">
    <text evidence="1 9">Catalyzes the decarboxylation of orotidine 5'-monophosphate (OMP) to uridine 5'-monophosphate (UMP).</text>
</comment>
<keyword evidence="6 9" id="KW-0456">Lyase</keyword>
<dbReference type="GO" id="GO:0004590">
    <property type="term" value="F:orotidine-5'-phosphate decarboxylase activity"/>
    <property type="evidence" value="ECO:0007669"/>
    <property type="project" value="UniProtKB-UniRule"/>
</dbReference>
<evidence type="ECO:0000313" key="14">
    <source>
        <dbReference type="EMBL" id="PTB89429.1"/>
    </source>
</evidence>
<dbReference type="NCBIfam" id="TIGR01740">
    <property type="entry name" value="pyrF"/>
    <property type="match status" value="1"/>
</dbReference>
<evidence type="ECO:0000256" key="9">
    <source>
        <dbReference type="HAMAP-Rule" id="MF_01200"/>
    </source>
</evidence>
<dbReference type="PANTHER" id="PTHR32119:SF2">
    <property type="entry name" value="OROTIDINE 5'-PHOSPHATE DECARBOXYLASE"/>
    <property type="match status" value="1"/>
</dbReference>
<accession>A0A2T4D6J7</accession>
<dbReference type="InterPro" id="IPR047596">
    <property type="entry name" value="OMPdecase_bac"/>
</dbReference>
<sequence length="235" mass="25110">MTTRSQLFVALDYADAQSARQLVNQLDPQLCGLKVGKELFTAAGPDFVRELVQLGFKVFLDLKFHDIPNTVAKAVAAAADLGVWMVNVHAMGGRRMLVAARDALADREHRPLLIAVTVLTSMTADDLRELGIDRTPEQHVQALAQLAADAGLNGVVCSAHEAEALQQAQGHDFILVTPGIRPAGSEQGDQRRIMTPEQAAALGIQVLVIGRPITQAKDPLAALQAIQESLTPSSA</sequence>
<keyword evidence="4 9" id="KW-0210">Decarboxylase</keyword>
<dbReference type="Gene3D" id="3.20.20.70">
    <property type="entry name" value="Aldolase class I"/>
    <property type="match status" value="1"/>
</dbReference>
<dbReference type="EMBL" id="PYVF01000016">
    <property type="protein sequence ID" value="PTB89429.1"/>
    <property type="molecule type" value="Genomic_DNA"/>
</dbReference>
<dbReference type="Pfam" id="PF00215">
    <property type="entry name" value="OMPdecase"/>
    <property type="match status" value="1"/>
</dbReference>
<comment type="pathway">
    <text evidence="2 9 12">Pyrimidine metabolism; UMP biosynthesis via de novo pathway; UMP from orotate: step 2/2.</text>
</comment>
<proteinExistence type="inferred from homology"/>
<evidence type="ECO:0000256" key="1">
    <source>
        <dbReference type="ARBA" id="ARBA00002356"/>
    </source>
</evidence>
<dbReference type="PROSITE" id="PS00156">
    <property type="entry name" value="OMPDECASE"/>
    <property type="match status" value="1"/>
</dbReference>
<dbReference type="PANTHER" id="PTHR32119">
    <property type="entry name" value="OROTIDINE 5'-PHOSPHATE DECARBOXYLASE"/>
    <property type="match status" value="1"/>
</dbReference>
<comment type="caution">
    <text evidence="14">The sequence shown here is derived from an EMBL/GenBank/DDBJ whole genome shotgun (WGS) entry which is preliminary data.</text>
</comment>
<evidence type="ECO:0000256" key="4">
    <source>
        <dbReference type="ARBA" id="ARBA00022793"/>
    </source>
</evidence>
<evidence type="ECO:0000259" key="13">
    <source>
        <dbReference type="SMART" id="SM00934"/>
    </source>
</evidence>
<feature type="binding site" evidence="9 11">
    <location>
        <position position="181"/>
    </location>
    <ligand>
        <name>substrate</name>
    </ligand>
</feature>
<dbReference type="CDD" id="cd04725">
    <property type="entry name" value="OMP_decarboxylase_like"/>
    <property type="match status" value="1"/>
</dbReference>
<evidence type="ECO:0000256" key="8">
    <source>
        <dbReference type="ARBA" id="ARBA00061012"/>
    </source>
</evidence>
<dbReference type="HAMAP" id="MF_01200_B">
    <property type="entry name" value="OMPdecase_type1_B"/>
    <property type="match status" value="1"/>
</dbReference>
<dbReference type="FunFam" id="3.20.20.70:FF:000015">
    <property type="entry name" value="Orotidine 5'-phosphate decarboxylase"/>
    <property type="match status" value="1"/>
</dbReference>
<feature type="active site" description="For OMPdecase activity" evidence="10">
    <location>
        <position position="63"/>
    </location>
</feature>
<feature type="binding site" evidence="9 11">
    <location>
        <position position="190"/>
    </location>
    <ligand>
        <name>substrate</name>
    </ligand>
</feature>
<dbReference type="InterPro" id="IPR011060">
    <property type="entry name" value="RibuloseP-bd_barrel"/>
</dbReference>
<dbReference type="InterPro" id="IPR018089">
    <property type="entry name" value="OMPdecase_AS"/>
</dbReference>
<evidence type="ECO:0000256" key="3">
    <source>
        <dbReference type="ARBA" id="ARBA00011738"/>
    </source>
</evidence>
<evidence type="ECO:0000256" key="6">
    <source>
        <dbReference type="ARBA" id="ARBA00023239"/>
    </source>
</evidence>
<evidence type="ECO:0000313" key="15">
    <source>
        <dbReference type="Proteomes" id="UP000242087"/>
    </source>
</evidence>
<protein>
    <recommendedName>
        <fullName evidence="9">Orotidine 5'-phosphate decarboxylase</fullName>
        <ecNumber evidence="9">4.1.1.23</ecNumber>
    </recommendedName>
    <alternativeName>
        <fullName evidence="9">OMP decarboxylase</fullName>
        <shortName evidence="9">OMPDCase</shortName>
        <shortName evidence="9">OMPdecase</shortName>
    </alternativeName>
</protein>
<dbReference type="GO" id="GO:0044205">
    <property type="term" value="P:'de novo' UMP biosynthetic process"/>
    <property type="evidence" value="ECO:0007669"/>
    <property type="project" value="UniProtKB-UniRule"/>
</dbReference>
<evidence type="ECO:0000256" key="7">
    <source>
        <dbReference type="ARBA" id="ARBA00049157"/>
    </source>
</evidence>
<feature type="binding site" evidence="9 11">
    <location>
        <position position="12"/>
    </location>
    <ligand>
        <name>substrate</name>
    </ligand>
</feature>
<name>A0A2T4D6J7_9GAMM</name>
<evidence type="ECO:0000256" key="12">
    <source>
        <dbReference type="RuleBase" id="RU000512"/>
    </source>
</evidence>
<dbReference type="InterPro" id="IPR014732">
    <property type="entry name" value="OMPdecase"/>
</dbReference>
<dbReference type="InterPro" id="IPR013785">
    <property type="entry name" value="Aldolase_TIM"/>
</dbReference>
<feature type="binding site" evidence="9">
    <location>
        <begin position="61"/>
        <end position="70"/>
    </location>
    <ligand>
        <name>substrate</name>
    </ligand>
</feature>
<dbReference type="InterPro" id="IPR001754">
    <property type="entry name" value="OMPdeCOase_dom"/>
</dbReference>
<comment type="subunit">
    <text evidence="3 9">Homodimer.</text>
</comment>
<dbReference type="NCBIfam" id="NF001273">
    <property type="entry name" value="PRK00230.1"/>
    <property type="match status" value="1"/>
</dbReference>
<reference evidence="14 15" key="1">
    <citation type="submission" date="2018-03" db="EMBL/GenBank/DDBJ databases">
        <title>Cross-interface Injection: A General Nanoliter Liquid Handling Method Applied to Single Cells Genome Amplification Automated Nanoliter Liquid Handling Applied to Single Cell Multiple Displacement Amplification.</title>
        <authorList>
            <person name="Yun J."/>
            <person name="Xu P."/>
            <person name="Xu J."/>
            <person name="Dai X."/>
            <person name="Wang Y."/>
            <person name="Zheng X."/>
            <person name="Cao C."/>
            <person name="Yi Q."/>
            <person name="Zhu Y."/>
            <person name="Wang L."/>
            <person name="Dong Z."/>
            <person name="Huang Y."/>
            <person name="Huang L."/>
            <person name="Du W."/>
        </authorList>
    </citation>
    <scope>NUCLEOTIDE SEQUENCE [LARGE SCALE GENOMIC DNA]</scope>
    <source>
        <strain evidence="14 15">A12-4</strain>
    </source>
</reference>
<evidence type="ECO:0000256" key="2">
    <source>
        <dbReference type="ARBA" id="ARBA00004861"/>
    </source>
</evidence>